<dbReference type="PANTHER" id="PTHR47293">
    <property type="entry name" value="JACALIN-RELATED LECTIN 3"/>
    <property type="match status" value="1"/>
</dbReference>
<keyword evidence="2" id="KW-0430">Lectin</keyword>
<gene>
    <name evidence="5" type="ORF">ISN44_As06g043940</name>
</gene>
<comment type="caution">
    <text evidence="5">The sequence shown here is derived from an EMBL/GenBank/DDBJ whole genome shotgun (WGS) entry which is preliminary data.</text>
</comment>
<accession>A0A8T2CIQ1</accession>
<name>A0A8T2CIQ1_ARASU</name>
<sequence>MMSTGVPQKLEAQGGKEGKQWDDGADHDGVAKIYVAAGGLGIEQIRFDYVKNGQPKEGSFHGVKGRSTISTIDISHPDEYLVSVEGWYDSSNIIQGIQFKSNKNTSQYFGYEFSGDGTQFSLQVKDKKIIGFHGFADTHLNSLGAYFAPISSSSSSSLTPPNKVEAQGGNGGETFDDGAFDHVRKVYVGQGESGVAYVKFEYEKDGKSETREHGKMTLLGTEEFEVDSDDYITSVEVSVDKVFGYNSEIVTALVFKTFKGKTSPPFGMVTEKKFELKDGKGGKLAGFHGKASDVLYALGAYFAPTTTSTTPLTPSTAKKLQARGGNGGASWDDGVFDGVRKILVGQGNDGVAFVTFEYNKGSQAIIGDGHGKQTALGTETFELDYPSEYITSVEGYYDKIFGVEAEVVTSLTFKTNKRTSQPFGMTAGEHFELKEDGYKIVGFHGKAGDVVHQIGVHVVPIFTN</sequence>
<dbReference type="CDD" id="cd09612">
    <property type="entry name" value="Jacalin"/>
    <property type="match status" value="3"/>
</dbReference>
<dbReference type="FunFam" id="2.100.10.30:FF:000001">
    <property type="entry name" value="Jacalin-related lectin 33"/>
    <property type="match status" value="3"/>
</dbReference>
<evidence type="ECO:0000256" key="2">
    <source>
        <dbReference type="ARBA" id="ARBA00022734"/>
    </source>
</evidence>
<evidence type="ECO:0000313" key="6">
    <source>
        <dbReference type="Proteomes" id="UP000694251"/>
    </source>
</evidence>
<comment type="similarity">
    <text evidence="1">Belongs to the jacalin lectin family.</text>
</comment>
<evidence type="ECO:0000259" key="4">
    <source>
        <dbReference type="PROSITE" id="PS51752"/>
    </source>
</evidence>
<evidence type="ECO:0000256" key="3">
    <source>
        <dbReference type="SAM" id="MobiDB-lite"/>
    </source>
</evidence>
<dbReference type="OrthoDB" id="4325201at2759"/>
<dbReference type="PROSITE" id="PS51752">
    <property type="entry name" value="JACALIN_LECTIN"/>
    <property type="match status" value="3"/>
</dbReference>
<dbReference type="GO" id="GO:0030246">
    <property type="term" value="F:carbohydrate binding"/>
    <property type="evidence" value="ECO:0007669"/>
    <property type="project" value="UniProtKB-KW"/>
</dbReference>
<dbReference type="AlphaFoldDB" id="A0A8T2CIQ1"/>
<feature type="compositionally biased region" description="Basic and acidic residues" evidence="3">
    <location>
        <begin position="14"/>
        <end position="23"/>
    </location>
</feature>
<dbReference type="InterPro" id="IPR001229">
    <property type="entry name" value="Jacalin-like_lectin_dom"/>
</dbReference>
<feature type="domain" description="Jacalin-type lectin" evidence="4">
    <location>
        <begin position="7"/>
        <end position="149"/>
    </location>
</feature>
<feature type="region of interest" description="Disordered" evidence="3">
    <location>
        <begin position="1"/>
        <end position="23"/>
    </location>
</feature>
<evidence type="ECO:0000313" key="5">
    <source>
        <dbReference type="EMBL" id="KAG7600278.1"/>
    </source>
</evidence>
<feature type="domain" description="Jacalin-type lectin" evidence="4">
    <location>
        <begin position="161"/>
        <end position="304"/>
    </location>
</feature>
<dbReference type="PANTHER" id="PTHR47293:SF11">
    <property type="entry name" value="JACALIN-RELATED LECTIN 12-RELATED"/>
    <property type="match status" value="1"/>
</dbReference>
<dbReference type="InterPro" id="IPR033734">
    <property type="entry name" value="Jacalin-like_lectin_dom_plant"/>
</dbReference>
<evidence type="ECO:0000256" key="1">
    <source>
        <dbReference type="ARBA" id="ARBA00006568"/>
    </source>
</evidence>
<feature type="domain" description="Jacalin-type lectin" evidence="4">
    <location>
        <begin position="317"/>
        <end position="460"/>
    </location>
</feature>
<dbReference type="Proteomes" id="UP000694251">
    <property type="component" value="Chromosome 6"/>
</dbReference>
<organism evidence="5 6">
    <name type="scientific">Arabidopsis suecica</name>
    <name type="common">Swedish thale-cress</name>
    <name type="synonym">Cardaminopsis suecica</name>
    <dbReference type="NCBI Taxonomy" id="45249"/>
    <lineage>
        <taxon>Eukaryota</taxon>
        <taxon>Viridiplantae</taxon>
        <taxon>Streptophyta</taxon>
        <taxon>Embryophyta</taxon>
        <taxon>Tracheophyta</taxon>
        <taxon>Spermatophyta</taxon>
        <taxon>Magnoliopsida</taxon>
        <taxon>eudicotyledons</taxon>
        <taxon>Gunneridae</taxon>
        <taxon>Pentapetalae</taxon>
        <taxon>rosids</taxon>
        <taxon>malvids</taxon>
        <taxon>Brassicales</taxon>
        <taxon>Brassicaceae</taxon>
        <taxon>Camelineae</taxon>
        <taxon>Arabidopsis</taxon>
    </lineage>
</organism>
<keyword evidence="6" id="KW-1185">Reference proteome</keyword>
<protein>
    <submittedName>
        <fullName evidence="5">Jacalin-like lectin domain</fullName>
    </submittedName>
</protein>
<dbReference type="EMBL" id="JAEFBJ010000006">
    <property type="protein sequence ID" value="KAG7600278.1"/>
    <property type="molecule type" value="Genomic_DNA"/>
</dbReference>
<dbReference type="Pfam" id="PF01419">
    <property type="entry name" value="Jacalin"/>
    <property type="match status" value="3"/>
</dbReference>
<dbReference type="SMART" id="SM00915">
    <property type="entry name" value="Jacalin"/>
    <property type="match status" value="3"/>
</dbReference>
<proteinExistence type="inferred from homology"/>
<reference evidence="5 6" key="1">
    <citation type="submission" date="2020-12" db="EMBL/GenBank/DDBJ databases">
        <title>Concerted genomic and epigenomic changes stabilize Arabidopsis allopolyploids.</title>
        <authorList>
            <person name="Chen Z."/>
        </authorList>
    </citation>
    <scope>NUCLEOTIDE SEQUENCE [LARGE SCALE GENOMIC DNA]</scope>
    <source>
        <strain evidence="5">As9502</strain>
        <tissue evidence="5">Leaf</tissue>
    </source>
</reference>